<accession>A0A8J2UBE0</accession>
<dbReference type="EMBL" id="BMJC01000002">
    <property type="protein sequence ID" value="GGA93879.1"/>
    <property type="molecule type" value="Genomic_DNA"/>
</dbReference>
<evidence type="ECO:0000313" key="2">
    <source>
        <dbReference type="EMBL" id="GGA93879.1"/>
    </source>
</evidence>
<reference evidence="2" key="1">
    <citation type="journal article" date="2014" name="Int. J. Syst. Evol. Microbiol.">
        <title>Complete genome sequence of Corynebacterium casei LMG S-19264T (=DSM 44701T), isolated from a smear-ripened cheese.</title>
        <authorList>
            <consortium name="US DOE Joint Genome Institute (JGI-PGF)"/>
            <person name="Walter F."/>
            <person name="Albersmeier A."/>
            <person name="Kalinowski J."/>
            <person name="Ruckert C."/>
        </authorList>
    </citation>
    <scope>NUCLEOTIDE SEQUENCE</scope>
    <source>
        <strain evidence="2">CGMCC 1.15448</strain>
    </source>
</reference>
<dbReference type="Proteomes" id="UP000607559">
    <property type="component" value="Unassembled WGS sequence"/>
</dbReference>
<evidence type="ECO:0000259" key="1">
    <source>
        <dbReference type="Pfam" id="PF12680"/>
    </source>
</evidence>
<dbReference type="AlphaFoldDB" id="A0A8J2UBE0"/>
<protein>
    <submittedName>
        <fullName evidence="2">Ketosteroid isomerase</fullName>
    </submittedName>
</protein>
<dbReference type="RefSeq" id="WP_188930509.1">
    <property type="nucleotide sequence ID" value="NZ_BMJC01000002.1"/>
</dbReference>
<dbReference type="Gene3D" id="3.10.450.50">
    <property type="match status" value="1"/>
</dbReference>
<dbReference type="GO" id="GO:0016853">
    <property type="term" value="F:isomerase activity"/>
    <property type="evidence" value="ECO:0007669"/>
    <property type="project" value="UniProtKB-KW"/>
</dbReference>
<keyword evidence="2" id="KW-0413">Isomerase</keyword>
<evidence type="ECO:0000313" key="3">
    <source>
        <dbReference type="Proteomes" id="UP000607559"/>
    </source>
</evidence>
<comment type="caution">
    <text evidence="2">The sequence shown here is derived from an EMBL/GenBank/DDBJ whole genome shotgun (WGS) entry which is preliminary data.</text>
</comment>
<gene>
    <name evidence="2" type="ORF">GCM10011511_16480</name>
</gene>
<dbReference type="Pfam" id="PF12680">
    <property type="entry name" value="SnoaL_2"/>
    <property type="match status" value="1"/>
</dbReference>
<reference evidence="2" key="2">
    <citation type="submission" date="2020-09" db="EMBL/GenBank/DDBJ databases">
        <authorList>
            <person name="Sun Q."/>
            <person name="Zhou Y."/>
        </authorList>
    </citation>
    <scope>NUCLEOTIDE SEQUENCE</scope>
    <source>
        <strain evidence="2">CGMCC 1.15448</strain>
    </source>
</reference>
<name>A0A8J2UBE0_9BACT</name>
<dbReference type="InterPro" id="IPR032710">
    <property type="entry name" value="NTF2-like_dom_sf"/>
</dbReference>
<dbReference type="SUPFAM" id="SSF54427">
    <property type="entry name" value="NTF2-like"/>
    <property type="match status" value="1"/>
</dbReference>
<sequence length="131" mass="14214">MENATKKTVESFLNALLNGDMETVAGLIHPDVKWTQPGNNRFSGIRNSAAEVFEMSAGWQAVSEGTFRLTGFSPIGVNGDEVACILHFKATSPGDGLDIDNIDVYSVRDNKIASAKIFSLDQQAEDSFWGN</sequence>
<dbReference type="InterPro" id="IPR037401">
    <property type="entry name" value="SnoaL-like"/>
</dbReference>
<feature type="domain" description="SnoaL-like" evidence="1">
    <location>
        <begin position="9"/>
        <end position="114"/>
    </location>
</feature>
<proteinExistence type="predicted"/>
<organism evidence="2 3">
    <name type="scientific">Puia dinghuensis</name>
    <dbReference type="NCBI Taxonomy" id="1792502"/>
    <lineage>
        <taxon>Bacteria</taxon>
        <taxon>Pseudomonadati</taxon>
        <taxon>Bacteroidota</taxon>
        <taxon>Chitinophagia</taxon>
        <taxon>Chitinophagales</taxon>
        <taxon>Chitinophagaceae</taxon>
        <taxon>Puia</taxon>
    </lineage>
</organism>
<keyword evidence="3" id="KW-1185">Reference proteome</keyword>